<dbReference type="Gene3D" id="1.10.8.200">
    <property type="entry name" value="Replisome organizer (g39p helicase loader/inhibitor protein)"/>
    <property type="match status" value="1"/>
</dbReference>
<accession>A0AAW4X2P8</accession>
<dbReference type="InterPro" id="IPR024424">
    <property type="entry name" value="G39P_N"/>
</dbReference>
<reference evidence="2 3" key="1">
    <citation type="submission" date="2021-10" db="EMBL/GenBank/DDBJ databases">
        <authorList>
            <person name="Grouzdev D.S."/>
            <person name="Pantiukh K.S."/>
            <person name="Krutkina M.S."/>
        </authorList>
    </citation>
    <scope>NUCLEOTIDE SEQUENCE [LARGE SCALE GENOMIC DNA]</scope>
    <source>
        <strain evidence="2 3">Z-7514</strain>
    </source>
</reference>
<dbReference type="RefSeq" id="WP_229346776.1">
    <property type="nucleotide sequence ID" value="NZ_JAJFAT010000051.1"/>
</dbReference>
<sequence length="155" mass="18331">KSDKRENQMMVEVWHDFLKSYDQELINIAVKKLVINNSKWPPSVGEIIKEVKNIQKAPEDKLSPGMAWSLVLSAVRKYGYYNCKEAMESLPPKVRETVEHFGGFASICHSKQNDIHVKNQFFRLFKEVNRHNRDLEYLPKEFREEFLLISNKTFR</sequence>
<proteinExistence type="predicted"/>
<dbReference type="Proteomes" id="UP001199296">
    <property type="component" value="Unassembled WGS sequence"/>
</dbReference>
<gene>
    <name evidence="2" type="ORF">LJ207_12295</name>
</gene>
<protein>
    <recommendedName>
        <fullName evidence="1">Replicative helicase inhibitor G39P N-terminal domain-containing protein</fullName>
    </recommendedName>
</protein>
<dbReference type="Pfam" id="PF11417">
    <property type="entry name" value="Inhibitor_G39P"/>
    <property type="match status" value="1"/>
</dbReference>
<name>A0AAW4X2P8_9FIRM</name>
<evidence type="ECO:0000313" key="2">
    <source>
        <dbReference type="EMBL" id="MCC3146080.1"/>
    </source>
</evidence>
<dbReference type="EMBL" id="JAJFAT010000051">
    <property type="protein sequence ID" value="MCC3146080.1"/>
    <property type="molecule type" value="Genomic_DNA"/>
</dbReference>
<evidence type="ECO:0000313" key="3">
    <source>
        <dbReference type="Proteomes" id="UP001199296"/>
    </source>
</evidence>
<comment type="caution">
    <text evidence="2">The sequence shown here is derived from an EMBL/GenBank/DDBJ whole genome shotgun (WGS) entry which is preliminary data.</text>
</comment>
<evidence type="ECO:0000259" key="1">
    <source>
        <dbReference type="Pfam" id="PF11417"/>
    </source>
</evidence>
<feature type="non-terminal residue" evidence="2">
    <location>
        <position position="1"/>
    </location>
</feature>
<organism evidence="2 3">
    <name type="scientific">Halanaerobium polyolivorans</name>
    <dbReference type="NCBI Taxonomy" id="2886943"/>
    <lineage>
        <taxon>Bacteria</taxon>
        <taxon>Bacillati</taxon>
        <taxon>Bacillota</taxon>
        <taxon>Clostridia</taxon>
        <taxon>Halanaerobiales</taxon>
        <taxon>Halanaerobiaceae</taxon>
        <taxon>Halanaerobium</taxon>
    </lineage>
</organism>
<dbReference type="AlphaFoldDB" id="A0AAW4X2P8"/>
<keyword evidence="3" id="KW-1185">Reference proteome</keyword>
<feature type="domain" description="Replicative helicase inhibitor G39P N-terminal" evidence="1">
    <location>
        <begin position="1"/>
        <end position="48"/>
    </location>
</feature>